<reference evidence="1 2" key="1">
    <citation type="journal article" date="2013" name="Nat. Genet.">
        <title>The genome of the hydatid tapeworm Echinococcus granulosus.</title>
        <authorList>
            <person name="Zheng H."/>
            <person name="Zhang W."/>
            <person name="Zhang L."/>
            <person name="Zhang Z."/>
            <person name="Li J."/>
            <person name="Lu G."/>
            <person name="Zhu Y."/>
            <person name="Wang Y."/>
            <person name="Huang Y."/>
            <person name="Liu J."/>
            <person name="Kang H."/>
            <person name="Chen J."/>
            <person name="Wang L."/>
            <person name="Chen A."/>
            <person name="Yu S."/>
            <person name="Gao Z."/>
            <person name="Jin L."/>
            <person name="Gu W."/>
            <person name="Wang Z."/>
            <person name="Zhao L."/>
            <person name="Shi B."/>
            <person name="Wen H."/>
            <person name="Lin R."/>
            <person name="Jones M.K."/>
            <person name="Brejova B."/>
            <person name="Vinar T."/>
            <person name="Zhao G."/>
            <person name="McManus D.P."/>
            <person name="Chen Z."/>
            <person name="Zhou Y."/>
            <person name="Wang S."/>
        </authorList>
    </citation>
    <scope>NUCLEOTIDE SEQUENCE [LARGE SCALE GENOMIC DNA]</scope>
</reference>
<dbReference type="KEGG" id="egl:EGR_10950"/>
<dbReference type="Proteomes" id="UP000019149">
    <property type="component" value="Unassembled WGS sequence"/>
</dbReference>
<dbReference type="EMBL" id="APAU02000310">
    <property type="protein sequence ID" value="EUB54189.1"/>
    <property type="molecule type" value="Genomic_DNA"/>
</dbReference>
<dbReference type="CTD" id="36346665"/>
<keyword evidence="2" id="KW-1185">Reference proteome</keyword>
<organism evidence="1 2">
    <name type="scientific">Echinococcus granulosus</name>
    <name type="common">Hydatid tapeworm</name>
    <dbReference type="NCBI Taxonomy" id="6210"/>
    <lineage>
        <taxon>Eukaryota</taxon>
        <taxon>Metazoa</taxon>
        <taxon>Spiralia</taxon>
        <taxon>Lophotrochozoa</taxon>
        <taxon>Platyhelminthes</taxon>
        <taxon>Cestoda</taxon>
        <taxon>Eucestoda</taxon>
        <taxon>Cyclophyllidea</taxon>
        <taxon>Taeniidae</taxon>
        <taxon>Echinococcus</taxon>
        <taxon>Echinococcus granulosus group</taxon>
    </lineage>
</organism>
<evidence type="ECO:0000313" key="2">
    <source>
        <dbReference type="Proteomes" id="UP000019149"/>
    </source>
</evidence>
<dbReference type="GeneID" id="36346665"/>
<protein>
    <submittedName>
        <fullName evidence="1">Uncharacterized protein</fullName>
    </submittedName>
</protein>
<dbReference type="RefSeq" id="XP_024345385.1">
    <property type="nucleotide sequence ID" value="XM_024500199.1"/>
</dbReference>
<comment type="caution">
    <text evidence="1">The sequence shown here is derived from an EMBL/GenBank/DDBJ whole genome shotgun (WGS) entry which is preliminary data.</text>
</comment>
<sequence>MIWYVNNHPPDVRFATNHYYVVNRGCLLQTCIIIGDINGIVGRTLCHSHCRRLCESGIVWLSGEKTDFVKCIRLLDSLHCVHVQFAHVFDEVNMSENVSPRFTLPG</sequence>
<dbReference type="AlphaFoldDB" id="W6UL08"/>
<accession>W6UL08</accession>
<gene>
    <name evidence="1" type="ORF">EGR_10950</name>
</gene>
<name>W6UL08_ECHGR</name>
<evidence type="ECO:0000313" key="1">
    <source>
        <dbReference type="EMBL" id="EUB54189.1"/>
    </source>
</evidence>
<proteinExistence type="predicted"/>